<keyword evidence="1" id="KW-0614">Plasmid</keyword>
<proteinExistence type="predicted"/>
<organism evidence="1">
    <name type="scientific">Mesorhizobium sp. WSM2240</name>
    <dbReference type="NCBI Taxonomy" id="3228851"/>
    <lineage>
        <taxon>Bacteria</taxon>
        <taxon>Pseudomonadati</taxon>
        <taxon>Pseudomonadota</taxon>
        <taxon>Alphaproteobacteria</taxon>
        <taxon>Hyphomicrobiales</taxon>
        <taxon>Phyllobacteriaceae</taxon>
        <taxon>Mesorhizobium</taxon>
    </lineage>
</organism>
<evidence type="ECO:0000313" key="1">
    <source>
        <dbReference type="EMBL" id="XCG52590.1"/>
    </source>
</evidence>
<dbReference type="EMBL" id="CP159256">
    <property type="protein sequence ID" value="XCG52590.1"/>
    <property type="molecule type" value="Genomic_DNA"/>
</dbReference>
<dbReference type="RefSeq" id="WP_353646793.1">
    <property type="nucleotide sequence ID" value="NZ_CP159256.1"/>
</dbReference>
<name>A0AAU8D0I1_9HYPH</name>
<dbReference type="AlphaFoldDB" id="A0AAU8D0I1"/>
<sequence>MAVSAESIVVGVVGALVGALATAAVIATTGDKRVISSDAANAETRLAEIKAAIATDPSLCQASGIEIPSAEEAQAAFRKAKGETFPDVQLTLGQCDEDTIGPGAVCMSRVLWGPTADPAERLVGFSKSPDGWVAILY</sequence>
<protein>
    <submittedName>
        <fullName evidence="1">Uncharacterized protein</fullName>
    </submittedName>
</protein>
<reference evidence="1" key="1">
    <citation type="submission" date="2024-06" db="EMBL/GenBank/DDBJ databases">
        <title>Mesorhizobium karijinii sp. nov., a symbiont of the iconic Swainsona formosa from arid Australia.</title>
        <authorList>
            <person name="Hill Y.J."/>
            <person name="Watkin E.L.J."/>
            <person name="O'Hara G.W."/>
            <person name="Terpolilli J."/>
            <person name="Tye M.L."/>
            <person name="Kohlmeier M.G."/>
        </authorList>
    </citation>
    <scope>NUCLEOTIDE SEQUENCE</scope>
    <source>
        <strain evidence="1">WSM2240</strain>
        <plasmid evidence="1">pMk2240A</plasmid>
    </source>
</reference>
<accession>A0AAU8D0I1</accession>
<geneLocation type="plasmid" evidence="1">
    <name>pMk2240A</name>
</geneLocation>
<gene>
    <name evidence="1" type="ORF">ABVK50_31175</name>
</gene>